<proteinExistence type="inferred from homology"/>
<keyword evidence="5 7" id="KW-1133">Transmembrane helix</keyword>
<dbReference type="PANTHER" id="PTHR48020:SF49">
    <property type="entry name" value="SUGAR TRANSPORTER"/>
    <property type="match status" value="1"/>
</dbReference>
<reference evidence="9 10" key="1">
    <citation type="submission" date="2024-03" db="EMBL/GenBank/DDBJ databases">
        <authorList>
            <person name="Gkanogiannis A."/>
            <person name="Becerra Lopez-Lavalle L."/>
        </authorList>
    </citation>
    <scope>NUCLEOTIDE SEQUENCE [LARGE SCALE GENOMIC DNA]</scope>
</reference>
<evidence type="ECO:0000256" key="7">
    <source>
        <dbReference type="SAM" id="Phobius"/>
    </source>
</evidence>
<keyword evidence="3" id="KW-0813">Transport</keyword>
<feature type="transmembrane region" description="Helical" evidence="7">
    <location>
        <begin position="78"/>
        <end position="97"/>
    </location>
</feature>
<dbReference type="Gene3D" id="1.20.1250.20">
    <property type="entry name" value="MFS general substrate transporter like domains"/>
    <property type="match status" value="1"/>
</dbReference>
<keyword evidence="6 7" id="KW-0472">Membrane</keyword>
<evidence type="ECO:0000256" key="3">
    <source>
        <dbReference type="ARBA" id="ARBA00022448"/>
    </source>
</evidence>
<evidence type="ECO:0000256" key="4">
    <source>
        <dbReference type="ARBA" id="ARBA00022692"/>
    </source>
</evidence>
<dbReference type="EMBL" id="OZ021736">
    <property type="protein sequence ID" value="CAK9315860.1"/>
    <property type="molecule type" value="Genomic_DNA"/>
</dbReference>
<feature type="transmembrane region" description="Helical" evidence="7">
    <location>
        <begin position="215"/>
        <end position="236"/>
    </location>
</feature>
<dbReference type="InterPro" id="IPR036259">
    <property type="entry name" value="MFS_trans_sf"/>
</dbReference>
<feature type="transmembrane region" description="Helical" evidence="7">
    <location>
        <begin position="272"/>
        <end position="303"/>
    </location>
</feature>
<feature type="transmembrane region" description="Helical" evidence="7">
    <location>
        <begin position="243"/>
        <end position="266"/>
    </location>
</feature>
<comment type="subcellular location">
    <subcellularLocation>
        <location evidence="1">Membrane</location>
        <topology evidence="1">Multi-pass membrane protein</topology>
    </subcellularLocation>
</comment>
<dbReference type="InterPro" id="IPR005828">
    <property type="entry name" value="MFS_sugar_transport-like"/>
</dbReference>
<sequence>MGFAPNYAFLMSGRFVAGVAVGSAALIASVYTAEVAPTSSRGCLSTFPEVFVNFGILLGYISNFAFSKLPIHLGWRFMLGIGLIPSVFLAAIVILIMSESPRWLVMQGRINEAKQVLIRTSDSIEESLQRLAEIKNIVGIPASCDNNVVQIPKQSTHGSGVWKELFLHPTPAVLHILITATGISFFVEATRMDAVVSYSPRIFEKAGISSSDNKLLTMMGVGLTKTLFVLIATVLFDKIGRQPLILTSIAGKTISLIVLGVGMTIIEKSHEQVTWAVGLCIPMVLFDVALYSIGMGPMCYVILEIFPLKLRTQGLSVGTITNRIMGAIVTMTFLSLYRAISIGGEFFLYAGIAAVGWVFFYVVFPEKRGLELEDVEGLFGNLLCKFSNKEDDTNDVGN</sequence>
<dbReference type="InterPro" id="IPR050814">
    <property type="entry name" value="Myo-inositol_Transporter"/>
</dbReference>
<dbReference type="PROSITE" id="PS00217">
    <property type="entry name" value="SUGAR_TRANSPORT_2"/>
    <property type="match status" value="1"/>
</dbReference>
<feature type="transmembrane region" description="Helical" evidence="7">
    <location>
        <begin position="48"/>
        <end position="66"/>
    </location>
</feature>
<protein>
    <recommendedName>
        <fullName evidence="8">Major facilitator superfamily (MFS) profile domain-containing protein</fullName>
    </recommendedName>
</protein>
<keyword evidence="10" id="KW-1185">Reference proteome</keyword>
<evidence type="ECO:0000256" key="1">
    <source>
        <dbReference type="ARBA" id="ARBA00004141"/>
    </source>
</evidence>
<gene>
    <name evidence="9" type="ORF">CITCOLO1_LOCUS7700</name>
</gene>
<evidence type="ECO:0000259" key="8">
    <source>
        <dbReference type="PROSITE" id="PS50850"/>
    </source>
</evidence>
<dbReference type="InterPro" id="IPR003663">
    <property type="entry name" value="Sugar/inositol_transpt"/>
</dbReference>
<feature type="transmembrane region" description="Helical" evidence="7">
    <location>
        <begin position="324"/>
        <end position="340"/>
    </location>
</feature>
<dbReference type="Pfam" id="PF00083">
    <property type="entry name" value="Sugar_tr"/>
    <property type="match status" value="1"/>
</dbReference>
<dbReference type="SUPFAM" id="SSF103473">
    <property type="entry name" value="MFS general substrate transporter"/>
    <property type="match status" value="1"/>
</dbReference>
<dbReference type="PROSITE" id="PS50850">
    <property type="entry name" value="MFS"/>
    <property type="match status" value="1"/>
</dbReference>
<comment type="similarity">
    <text evidence="2">Belongs to the major facilitator superfamily. Sugar transporter (TC 2.A.1.1) family.</text>
</comment>
<dbReference type="PANTHER" id="PTHR48020">
    <property type="entry name" value="PROTON MYO-INOSITOL COTRANSPORTER"/>
    <property type="match status" value="1"/>
</dbReference>
<organism evidence="9 10">
    <name type="scientific">Citrullus colocynthis</name>
    <name type="common">colocynth</name>
    <dbReference type="NCBI Taxonomy" id="252529"/>
    <lineage>
        <taxon>Eukaryota</taxon>
        <taxon>Viridiplantae</taxon>
        <taxon>Streptophyta</taxon>
        <taxon>Embryophyta</taxon>
        <taxon>Tracheophyta</taxon>
        <taxon>Spermatophyta</taxon>
        <taxon>Magnoliopsida</taxon>
        <taxon>eudicotyledons</taxon>
        <taxon>Gunneridae</taxon>
        <taxon>Pentapetalae</taxon>
        <taxon>rosids</taxon>
        <taxon>fabids</taxon>
        <taxon>Cucurbitales</taxon>
        <taxon>Cucurbitaceae</taxon>
        <taxon>Benincaseae</taxon>
        <taxon>Citrullus</taxon>
    </lineage>
</organism>
<dbReference type="InterPro" id="IPR005829">
    <property type="entry name" value="Sugar_transporter_CS"/>
</dbReference>
<dbReference type="Proteomes" id="UP001642487">
    <property type="component" value="Chromosome 2"/>
</dbReference>
<evidence type="ECO:0000256" key="6">
    <source>
        <dbReference type="ARBA" id="ARBA00023136"/>
    </source>
</evidence>
<accession>A0ABP0YAH1</accession>
<evidence type="ECO:0000313" key="9">
    <source>
        <dbReference type="EMBL" id="CAK9315860.1"/>
    </source>
</evidence>
<feature type="domain" description="Major facilitator superfamily (MFS) profile" evidence="8">
    <location>
        <begin position="1"/>
        <end position="368"/>
    </location>
</feature>
<dbReference type="PRINTS" id="PR00171">
    <property type="entry name" value="SUGRTRNSPORT"/>
</dbReference>
<evidence type="ECO:0000313" key="10">
    <source>
        <dbReference type="Proteomes" id="UP001642487"/>
    </source>
</evidence>
<dbReference type="InterPro" id="IPR020846">
    <property type="entry name" value="MFS_dom"/>
</dbReference>
<feature type="transmembrane region" description="Helical" evidence="7">
    <location>
        <begin position="346"/>
        <end position="364"/>
    </location>
</feature>
<evidence type="ECO:0000256" key="5">
    <source>
        <dbReference type="ARBA" id="ARBA00022989"/>
    </source>
</evidence>
<name>A0ABP0YAH1_9ROSI</name>
<evidence type="ECO:0000256" key="2">
    <source>
        <dbReference type="ARBA" id="ARBA00010992"/>
    </source>
</evidence>
<keyword evidence="4 7" id="KW-0812">Transmembrane</keyword>